<keyword evidence="3" id="KW-0812">Transmembrane</keyword>
<feature type="region of interest" description="Disordered" evidence="2">
    <location>
        <begin position="68"/>
        <end position="104"/>
    </location>
</feature>
<keyword evidence="3" id="KW-1133">Transmembrane helix</keyword>
<dbReference type="Gene3D" id="2.40.260.10">
    <property type="entry name" value="Sortase"/>
    <property type="match status" value="1"/>
</dbReference>
<dbReference type="InterPro" id="IPR023365">
    <property type="entry name" value="Sortase_dom-sf"/>
</dbReference>
<sequence>MTRFATPSRPKATVRQRLMGGFGEILITLGILLILFVGWELWWTNLDADRAQTQVTSEFLKDLKVAAPNSSDAPEKNPNQNPNENSNEGDEQGEEQSKDFGPAPITAIPGGETFGIFYIPRFGSNFAHPVTNGVGMDVLNTVGIGHYPDTQSPGELGNFAVAAHRQTHGQVFWDIDKFQDGDKIYLQTRKGFYTYEWRSTEIVSPSAGDVLFPVPHRPGVKPTTSILTMTSCHPPFTTRMRIIAYSELESWRPADAGAPAEIADLVQKTMGN</sequence>
<feature type="compositionally biased region" description="Low complexity" evidence="2">
    <location>
        <begin position="76"/>
        <end position="86"/>
    </location>
</feature>
<organism evidence="4 5">
    <name type="scientific">Paeniglutamicibacter terrestris</name>
    <dbReference type="NCBI Taxonomy" id="2723403"/>
    <lineage>
        <taxon>Bacteria</taxon>
        <taxon>Bacillati</taxon>
        <taxon>Actinomycetota</taxon>
        <taxon>Actinomycetes</taxon>
        <taxon>Micrococcales</taxon>
        <taxon>Micrococcaceae</taxon>
        <taxon>Paeniglutamicibacter</taxon>
    </lineage>
</organism>
<dbReference type="InterPro" id="IPR005754">
    <property type="entry name" value="Sortase"/>
</dbReference>
<dbReference type="Pfam" id="PF04203">
    <property type="entry name" value="Sortase"/>
    <property type="match status" value="1"/>
</dbReference>
<dbReference type="SUPFAM" id="SSF63817">
    <property type="entry name" value="Sortase"/>
    <property type="match status" value="1"/>
</dbReference>
<evidence type="ECO:0000256" key="2">
    <source>
        <dbReference type="SAM" id="MobiDB-lite"/>
    </source>
</evidence>
<keyword evidence="1" id="KW-0378">Hydrolase</keyword>
<keyword evidence="5" id="KW-1185">Reference proteome</keyword>
<evidence type="ECO:0000313" key="5">
    <source>
        <dbReference type="Proteomes" id="UP000746595"/>
    </source>
</evidence>
<dbReference type="RefSeq" id="WP_168153529.1">
    <property type="nucleotide sequence ID" value="NZ_JAAWVT010000015.1"/>
</dbReference>
<evidence type="ECO:0000256" key="3">
    <source>
        <dbReference type="SAM" id="Phobius"/>
    </source>
</evidence>
<dbReference type="NCBIfam" id="NF033747">
    <property type="entry name" value="class_E_sortase"/>
    <property type="match status" value="1"/>
</dbReference>
<name>A0ABX1G959_9MICC</name>
<proteinExistence type="predicted"/>
<dbReference type="InterPro" id="IPR042003">
    <property type="entry name" value="Sortase_E"/>
</dbReference>
<keyword evidence="3" id="KW-0472">Membrane</keyword>
<dbReference type="CDD" id="cd05830">
    <property type="entry name" value="Sortase_E"/>
    <property type="match status" value="1"/>
</dbReference>
<dbReference type="Proteomes" id="UP000746595">
    <property type="component" value="Unassembled WGS sequence"/>
</dbReference>
<accession>A0ABX1G959</accession>
<dbReference type="InterPro" id="IPR053465">
    <property type="entry name" value="Sortase_Class_E"/>
</dbReference>
<evidence type="ECO:0000313" key="4">
    <source>
        <dbReference type="EMBL" id="NKG22798.1"/>
    </source>
</evidence>
<reference evidence="4 5" key="1">
    <citation type="submission" date="2020-04" db="EMBL/GenBank/DDBJ databases">
        <title>Paeniglutamicibacter sp. ANT13_2, a novel actinomycete isolated from sediment in Antarctica.</title>
        <authorList>
            <person name="Sakdapetsiri C."/>
            <person name="Pinyakong O."/>
        </authorList>
    </citation>
    <scope>NUCLEOTIDE SEQUENCE [LARGE SCALE GENOMIC DNA]</scope>
    <source>
        <strain evidence="4 5">ANT13_2</strain>
    </source>
</reference>
<dbReference type="EMBL" id="JAAWVT010000015">
    <property type="protein sequence ID" value="NKG22798.1"/>
    <property type="molecule type" value="Genomic_DNA"/>
</dbReference>
<dbReference type="NCBIfam" id="TIGR01076">
    <property type="entry name" value="sortase_fam"/>
    <property type="match status" value="1"/>
</dbReference>
<gene>
    <name evidence="4" type="ORF">HED64_19080</name>
</gene>
<feature type="transmembrane region" description="Helical" evidence="3">
    <location>
        <begin position="21"/>
        <end position="43"/>
    </location>
</feature>
<protein>
    <submittedName>
        <fullName evidence="4">Class E sortase</fullName>
    </submittedName>
</protein>
<comment type="caution">
    <text evidence="4">The sequence shown here is derived from an EMBL/GenBank/DDBJ whole genome shotgun (WGS) entry which is preliminary data.</text>
</comment>
<evidence type="ECO:0000256" key="1">
    <source>
        <dbReference type="ARBA" id="ARBA00022801"/>
    </source>
</evidence>